<evidence type="ECO:0000313" key="2">
    <source>
        <dbReference type="Proteomes" id="UP000294299"/>
    </source>
</evidence>
<dbReference type="AlphaFoldDB" id="A0A484IC58"/>
<dbReference type="Proteomes" id="UP000294299">
    <property type="component" value="Chromosome NFRAN"/>
</dbReference>
<sequence length="41" mass="4859">MSKVVQYTVFARDLFKKEEIVSKAIKYSSYFESKSDLYCII</sequence>
<proteinExistence type="predicted"/>
<reference evidence="1 2" key="1">
    <citation type="submission" date="2019-02" db="EMBL/GenBank/DDBJ databases">
        <authorList>
            <person name="Lehtovirta-Morley E L."/>
        </authorList>
    </citation>
    <scope>NUCLEOTIDE SEQUENCE [LARGE SCALE GENOMIC DNA]</scope>
    <source>
        <strain evidence="1">NFRAN1</strain>
    </source>
</reference>
<dbReference type="EMBL" id="LR216287">
    <property type="protein sequence ID" value="VFJ14374.1"/>
    <property type="molecule type" value="Genomic_DNA"/>
</dbReference>
<name>A0A484IC58_9ARCH</name>
<evidence type="ECO:0000313" key="1">
    <source>
        <dbReference type="EMBL" id="VFJ14374.1"/>
    </source>
</evidence>
<protein>
    <submittedName>
        <fullName evidence="1">Uncharacterized protein</fullName>
    </submittedName>
</protein>
<dbReference type="KEGG" id="nfn:NFRAN_2052"/>
<keyword evidence="2" id="KW-1185">Reference proteome</keyword>
<organism evidence="1 2">
    <name type="scientific">Candidatus Nitrosocosmicus franklandianus</name>
    <dbReference type="NCBI Taxonomy" id="1798806"/>
    <lineage>
        <taxon>Archaea</taxon>
        <taxon>Nitrososphaerota</taxon>
        <taxon>Nitrososphaeria</taxon>
        <taxon>Nitrososphaerales</taxon>
        <taxon>Nitrososphaeraceae</taxon>
        <taxon>Candidatus Nitrosocosmicus</taxon>
    </lineage>
</organism>
<accession>A0A484IC58</accession>
<gene>
    <name evidence="1" type="ORF">NFRAN_2052</name>
</gene>